<proteinExistence type="predicted"/>
<accession>Q5P009</accession>
<dbReference type="Proteomes" id="UP000006552">
    <property type="component" value="Chromosome"/>
</dbReference>
<dbReference type="OrthoDB" id="4549026at2"/>
<organism evidence="2 3">
    <name type="scientific">Aromatoleum aromaticum (strain DSM 19018 / LMG 30748 / EbN1)</name>
    <name type="common">Azoarcus sp. (strain EbN1)</name>
    <dbReference type="NCBI Taxonomy" id="76114"/>
    <lineage>
        <taxon>Bacteria</taxon>
        <taxon>Pseudomonadati</taxon>
        <taxon>Pseudomonadota</taxon>
        <taxon>Betaproteobacteria</taxon>
        <taxon>Rhodocyclales</taxon>
        <taxon>Rhodocyclaceae</taxon>
        <taxon>Aromatoleum</taxon>
    </lineage>
</organism>
<reference evidence="2 3" key="1">
    <citation type="journal article" date="2005" name="Arch. Microbiol.">
        <title>The genome sequence of an anaerobic aromatic-degrading denitrifying bacterium, strain EbN1.</title>
        <authorList>
            <person name="Rabus R."/>
            <person name="Kube M."/>
            <person name="Heider J."/>
            <person name="Beck A."/>
            <person name="Heitmann K."/>
            <person name="Widdel F."/>
            <person name="Reinhardt R."/>
        </authorList>
    </citation>
    <scope>NUCLEOTIDE SEQUENCE [LARGE SCALE GENOMIC DNA]</scope>
    <source>
        <strain evidence="2 3">EbN1</strain>
    </source>
</reference>
<protein>
    <submittedName>
        <fullName evidence="2">Transcriptional regulatory protein,MarR family</fullName>
    </submittedName>
</protein>
<dbReference type="RefSeq" id="WP_011239020.1">
    <property type="nucleotide sequence ID" value="NC_006513.1"/>
</dbReference>
<dbReference type="STRING" id="76114.ebA5682"/>
<evidence type="ECO:0000313" key="2">
    <source>
        <dbReference type="EMBL" id="CAI09355.1"/>
    </source>
</evidence>
<dbReference type="InterPro" id="IPR036388">
    <property type="entry name" value="WH-like_DNA-bd_sf"/>
</dbReference>
<dbReference type="SMART" id="SM00347">
    <property type="entry name" value="HTH_MARR"/>
    <property type="match status" value="1"/>
</dbReference>
<dbReference type="PANTHER" id="PTHR33164">
    <property type="entry name" value="TRANSCRIPTIONAL REGULATOR, MARR FAMILY"/>
    <property type="match status" value="1"/>
</dbReference>
<dbReference type="GO" id="GO:0006950">
    <property type="term" value="P:response to stress"/>
    <property type="evidence" value="ECO:0007669"/>
    <property type="project" value="TreeGrafter"/>
</dbReference>
<dbReference type="SUPFAM" id="SSF46785">
    <property type="entry name" value="Winged helix' DNA-binding domain"/>
    <property type="match status" value="1"/>
</dbReference>
<dbReference type="PANTHER" id="PTHR33164:SF95">
    <property type="entry name" value="TRANSCRIPTIONAL REGULATOR"/>
    <property type="match status" value="1"/>
</dbReference>
<feature type="domain" description="HTH marR-type" evidence="1">
    <location>
        <begin position="1"/>
        <end position="143"/>
    </location>
</feature>
<dbReference type="InterPro" id="IPR000835">
    <property type="entry name" value="HTH_MarR-typ"/>
</dbReference>
<dbReference type="Pfam" id="PF01047">
    <property type="entry name" value="MarR"/>
    <property type="match status" value="1"/>
</dbReference>
<dbReference type="GO" id="GO:0003700">
    <property type="term" value="F:DNA-binding transcription factor activity"/>
    <property type="evidence" value="ECO:0007669"/>
    <property type="project" value="InterPro"/>
</dbReference>
<sequence length="181" mass="20362">MEKLSLLADLYRRPGFLLKRCQQVAAAIFIEECREFNITSSQYSALYVLHAYPGIDQIALGRLTGLDRSTVGLVIRLLEERKLIERSANQRDKRRMQLKLSAAGEQLLAEVSPAAQRARERVLAVLPDSMQADLVRLLEAFLEKHDAVIDAPAILEGKHRPGRFDFTEATKALPRPARKNG</sequence>
<dbReference type="Gene3D" id="1.10.10.10">
    <property type="entry name" value="Winged helix-like DNA-binding domain superfamily/Winged helix DNA-binding domain"/>
    <property type="match status" value="1"/>
</dbReference>
<keyword evidence="3" id="KW-1185">Reference proteome</keyword>
<evidence type="ECO:0000313" key="3">
    <source>
        <dbReference type="Proteomes" id="UP000006552"/>
    </source>
</evidence>
<dbReference type="InterPro" id="IPR039422">
    <property type="entry name" value="MarR/SlyA-like"/>
</dbReference>
<dbReference type="eggNOG" id="COG1846">
    <property type="taxonomic scope" value="Bacteria"/>
</dbReference>
<dbReference type="AlphaFoldDB" id="Q5P009"/>
<dbReference type="PROSITE" id="PS50995">
    <property type="entry name" value="HTH_MARR_2"/>
    <property type="match status" value="1"/>
</dbReference>
<dbReference type="InterPro" id="IPR036390">
    <property type="entry name" value="WH_DNA-bd_sf"/>
</dbReference>
<gene>
    <name evidence="2" type="ORF">ebA5682</name>
</gene>
<dbReference type="EMBL" id="CR555306">
    <property type="protein sequence ID" value="CAI09355.1"/>
    <property type="molecule type" value="Genomic_DNA"/>
</dbReference>
<dbReference type="KEGG" id="eba:ebA5682"/>
<name>Q5P009_AROAE</name>
<dbReference type="HOGENOM" id="CLU_083287_4_0_4"/>
<evidence type="ECO:0000259" key="1">
    <source>
        <dbReference type="PROSITE" id="PS50995"/>
    </source>
</evidence>